<name>A0A643FIR2_9BURK</name>
<evidence type="ECO:0000313" key="2">
    <source>
        <dbReference type="EMBL" id="QOT76337.1"/>
    </source>
</evidence>
<dbReference type="Proteomes" id="UP000397656">
    <property type="component" value="Chromosome 1"/>
</dbReference>
<accession>A0A643FIR2</accession>
<dbReference type="Pfam" id="PF08878">
    <property type="entry name" value="HamA"/>
    <property type="match status" value="1"/>
</dbReference>
<organism evidence="2 3">
    <name type="scientific">Cupriavidus basilensis</name>
    <dbReference type="NCBI Taxonomy" id="68895"/>
    <lineage>
        <taxon>Bacteria</taxon>
        <taxon>Pseudomonadati</taxon>
        <taxon>Pseudomonadota</taxon>
        <taxon>Betaproteobacteria</taxon>
        <taxon>Burkholderiales</taxon>
        <taxon>Burkholderiaceae</taxon>
        <taxon>Cupriavidus</taxon>
    </lineage>
</organism>
<protein>
    <submittedName>
        <fullName evidence="2">Virulence associated protein</fullName>
    </submittedName>
</protein>
<dbReference type="EMBL" id="CP062803">
    <property type="protein sequence ID" value="QOT76337.1"/>
    <property type="molecule type" value="Genomic_DNA"/>
</dbReference>
<dbReference type="AlphaFoldDB" id="A0A643FIR2"/>
<evidence type="ECO:0000313" key="3">
    <source>
        <dbReference type="Proteomes" id="UP000397656"/>
    </source>
</evidence>
<gene>
    <name evidence="2" type="ORF">F7R26_019780</name>
</gene>
<dbReference type="RefSeq" id="WP_150993575.1">
    <property type="nucleotide sequence ID" value="NZ_CP062803.1"/>
</dbReference>
<dbReference type="GeneID" id="98403169"/>
<feature type="domain" description="Anti-bacteriophage protein A/HamA C-terminal" evidence="1">
    <location>
        <begin position="7"/>
        <end position="264"/>
    </location>
</feature>
<reference evidence="2 3" key="1">
    <citation type="submission" date="2020-10" db="EMBL/GenBank/DDBJ databases">
        <title>Complete genome sequence of Cupriavidus basilensis CCUG 49340T.</title>
        <authorList>
            <person name="Salva-Serra F."/>
            <person name="Donoso R.A."/>
            <person name="Cho K.H."/>
            <person name="Yoo J.A."/>
            <person name="Lee K."/>
            <person name="Yoon S.-H."/>
            <person name="Perez-Pantoja D."/>
            <person name="Moore E.R.B."/>
        </authorList>
    </citation>
    <scope>NUCLEOTIDE SEQUENCE [LARGE SCALE GENOMIC DNA]</scope>
    <source>
        <strain evidence="3">CCUG 49340</strain>
    </source>
</reference>
<proteinExistence type="predicted"/>
<dbReference type="InterPro" id="IPR014976">
    <property type="entry name" value="AbpA_HamA_C"/>
</dbReference>
<evidence type="ECO:0000259" key="1">
    <source>
        <dbReference type="Pfam" id="PF08878"/>
    </source>
</evidence>
<sequence length="270" mass="30123">MPAPDHLNWLQECEAVTTDEGKQVVVYEFLHQPEAAVLSAWARHLRQHYCEDGMLDMLRSGTGLTRAQYLTNMLFPSATQKPGPSVRAGDFAEILVADFLEYVLNHWVPRWRYLDKATPNDSVKGTDVIGLQIAKDGIAAHDTLTTFEIKAKLTDGFATKPRLQHAVDDAAKDSLRQAFTLNSMKRRAAEKGDGERVQMVERFQCKPDRPFREQIGAAAVLHDGAFDVDEIKATLTAVHGDDDLLLLLVIRGQDLMTLAHNLYELAANEA</sequence>